<name>A0A6G1IR68_9PLEO</name>
<keyword evidence="1" id="KW-0812">Transmembrane</keyword>
<dbReference type="Proteomes" id="UP000799291">
    <property type="component" value="Unassembled WGS sequence"/>
</dbReference>
<feature type="transmembrane region" description="Helical" evidence="1">
    <location>
        <begin position="41"/>
        <end position="60"/>
    </location>
</feature>
<gene>
    <name evidence="2" type="ORF">K458DRAFT_392422</name>
</gene>
<protein>
    <submittedName>
        <fullName evidence="2">Uncharacterized protein</fullName>
    </submittedName>
</protein>
<keyword evidence="1" id="KW-1133">Transmembrane helix</keyword>
<evidence type="ECO:0000313" key="2">
    <source>
        <dbReference type="EMBL" id="KAF2680747.1"/>
    </source>
</evidence>
<accession>A0A6G1IR68</accession>
<dbReference type="EMBL" id="MU005594">
    <property type="protein sequence ID" value="KAF2680747.1"/>
    <property type="molecule type" value="Genomic_DNA"/>
</dbReference>
<sequence length="63" mass="7346">MAFEGDHFVETKGQLDTLEVREISEREYSGSDQIALKFRVHSIWTAFLGFSPVYFMAVYIERP</sequence>
<evidence type="ECO:0000256" key="1">
    <source>
        <dbReference type="SAM" id="Phobius"/>
    </source>
</evidence>
<keyword evidence="1" id="KW-0472">Membrane</keyword>
<organism evidence="2 3">
    <name type="scientific">Lentithecium fluviatile CBS 122367</name>
    <dbReference type="NCBI Taxonomy" id="1168545"/>
    <lineage>
        <taxon>Eukaryota</taxon>
        <taxon>Fungi</taxon>
        <taxon>Dikarya</taxon>
        <taxon>Ascomycota</taxon>
        <taxon>Pezizomycotina</taxon>
        <taxon>Dothideomycetes</taxon>
        <taxon>Pleosporomycetidae</taxon>
        <taxon>Pleosporales</taxon>
        <taxon>Massarineae</taxon>
        <taxon>Lentitheciaceae</taxon>
        <taxon>Lentithecium</taxon>
    </lineage>
</organism>
<evidence type="ECO:0000313" key="3">
    <source>
        <dbReference type="Proteomes" id="UP000799291"/>
    </source>
</evidence>
<reference evidence="2" key="1">
    <citation type="journal article" date="2020" name="Stud. Mycol.">
        <title>101 Dothideomycetes genomes: a test case for predicting lifestyles and emergence of pathogens.</title>
        <authorList>
            <person name="Haridas S."/>
            <person name="Albert R."/>
            <person name="Binder M."/>
            <person name="Bloem J."/>
            <person name="Labutti K."/>
            <person name="Salamov A."/>
            <person name="Andreopoulos B."/>
            <person name="Baker S."/>
            <person name="Barry K."/>
            <person name="Bills G."/>
            <person name="Bluhm B."/>
            <person name="Cannon C."/>
            <person name="Castanera R."/>
            <person name="Culley D."/>
            <person name="Daum C."/>
            <person name="Ezra D."/>
            <person name="Gonzalez J."/>
            <person name="Henrissat B."/>
            <person name="Kuo A."/>
            <person name="Liang C."/>
            <person name="Lipzen A."/>
            <person name="Lutzoni F."/>
            <person name="Magnuson J."/>
            <person name="Mondo S."/>
            <person name="Nolan M."/>
            <person name="Ohm R."/>
            <person name="Pangilinan J."/>
            <person name="Park H.-J."/>
            <person name="Ramirez L."/>
            <person name="Alfaro M."/>
            <person name="Sun H."/>
            <person name="Tritt A."/>
            <person name="Yoshinaga Y."/>
            <person name="Zwiers L.-H."/>
            <person name="Turgeon B."/>
            <person name="Goodwin S."/>
            <person name="Spatafora J."/>
            <person name="Crous P."/>
            <person name="Grigoriev I."/>
        </authorList>
    </citation>
    <scope>NUCLEOTIDE SEQUENCE</scope>
    <source>
        <strain evidence="2">CBS 122367</strain>
    </source>
</reference>
<proteinExistence type="predicted"/>
<keyword evidence="3" id="KW-1185">Reference proteome</keyword>
<dbReference type="AlphaFoldDB" id="A0A6G1IR68"/>